<dbReference type="GO" id="GO:0004843">
    <property type="term" value="F:cysteine-type deubiquitinase activity"/>
    <property type="evidence" value="ECO:0007669"/>
    <property type="project" value="InterPro"/>
</dbReference>
<keyword evidence="2" id="KW-0695">RNA-directed DNA polymerase</keyword>
<dbReference type="GO" id="GO:0003964">
    <property type="term" value="F:RNA-directed DNA polymerase activity"/>
    <property type="evidence" value="ECO:0007669"/>
    <property type="project" value="UniProtKB-KW"/>
</dbReference>
<dbReference type="InterPro" id="IPR038765">
    <property type="entry name" value="Papain-like_cys_pep_sf"/>
</dbReference>
<sequence>MALILSILKAFNCEDMSAFLRRSHRILIGQASKGDTEKCNPHVCSAHVLNAIKKKSLKLYVQILLTNRDLTRHQVQYRSSVSKEATHIVMEKGVTRCTDATQGQWQKMFKVDDTHGNWPIRLDAKLVKMFQNLNGRYRNFLDGTKQIGRKKKKQLITTAGTTLQKGKESDDKEPKLRKSLSMAEEKWNRKEKPKTKKTKQDSRFFKPPKNNTSTPRNAGSKALHNDTNTYTGLMNLGNSCWFNSIIQMVNSTILGDIIQGRFTWRHDSVLNFIASILKSVNHCNLYADLPGYISPSVITGDELRPDLLITLENKCIYILELPVGFESNLLTNATRKRQKYQDLINEQLKNYEKVKFVNLSISSLGVFSHPSLDFTEMLKDLKFDEQCRKYYVRKIINICIRSSYYIFCKRNKEWDNPQLMSY</sequence>
<protein>
    <submittedName>
        <fullName evidence="2">Reverse transcriptase</fullName>
    </submittedName>
</protein>
<gene>
    <name evidence="2" type="ORF">PACLA_8A003845</name>
</gene>
<organism evidence="2 3">
    <name type="scientific">Paramuricea clavata</name>
    <name type="common">Red gorgonian</name>
    <name type="synonym">Violescent sea-whip</name>
    <dbReference type="NCBI Taxonomy" id="317549"/>
    <lineage>
        <taxon>Eukaryota</taxon>
        <taxon>Metazoa</taxon>
        <taxon>Cnidaria</taxon>
        <taxon>Anthozoa</taxon>
        <taxon>Octocorallia</taxon>
        <taxon>Malacalcyonacea</taxon>
        <taxon>Plexauridae</taxon>
        <taxon>Paramuricea</taxon>
    </lineage>
</organism>
<dbReference type="AlphaFoldDB" id="A0A7D9DSE5"/>
<feature type="compositionally biased region" description="Basic and acidic residues" evidence="1">
    <location>
        <begin position="165"/>
        <end position="176"/>
    </location>
</feature>
<evidence type="ECO:0000313" key="2">
    <source>
        <dbReference type="EMBL" id="CAB3993046.1"/>
    </source>
</evidence>
<feature type="region of interest" description="Disordered" evidence="1">
    <location>
        <begin position="151"/>
        <end position="224"/>
    </location>
</feature>
<reference evidence="2" key="1">
    <citation type="submission" date="2020-04" db="EMBL/GenBank/DDBJ databases">
        <authorList>
            <person name="Alioto T."/>
            <person name="Alioto T."/>
            <person name="Gomez Garrido J."/>
        </authorList>
    </citation>
    <scope>NUCLEOTIDE SEQUENCE</scope>
    <source>
        <strain evidence="2">A484AB</strain>
    </source>
</reference>
<comment type="caution">
    <text evidence="2">The sequence shown here is derived from an EMBL/GenBank/DDBJ whole genome shotgun (WGS) entry which is preliminary data.</text>
</comment>
<keyword evidence="3" id="KW-1185">Reference proteome</keyword>
<proteinExistence type="predicted"/>
<evidence type="ECO:0000256" key="1">
    <source>
        <dbReference type="SAM" id="MobiDB-lite"/>
    </source>
</evidence>
<feature type="compositionally biased region" description="Polar residues" evidence="1">
    <location>
        <begin position="155"/>
        <end position="164"/>
    </location>
</feature>
<accession>A0A7D9DSE5</accession>
<dbReference type="Proteomes" id="UP001152795">
    <property type="component" value="Unassembled WGS sequence"/>
</dbReference>
<dbReference type="OrthoDB" id="447743at2759"/>
<keyword evidence="2" id="KW-0808">Transferase</keyword>
<evidence type="ECO:0000313" key="3">
    <source>
        <dbReference type="Proteomes" id="UP001152795"/>
    </source>
</evidence>
<dbReference type="InterPro" id="IPR018200">
    <property type="entry name" value="USP_CS"/>
</dbReference>
<dbReference type="PROSITE" id="PS00972">
    <property type="entry name" value="USP_1"/>
    <property type="match status" value="1"/>
</dbReference>
<name>A0A7D9DSE5_PARCT</name>
<dbReference type="EMBL" id="CACRXK020002172">
    <property type="protein sequence ID" value="CAB3993046.1"/>
    <property type="molecule type" value="Genomic_DNA"/>
</dbReference>
<keyword evidence="2" id="KW-0548">Nucleotidyltransferase</keyword>
<dbReference type="SUPFAM" id="SSF54001">
    <property type="entry name" value="Cysteine proteinases"/>
    <property type="match status" value="1"/>
</dbReference>